<gene>
    <name evidence="2" type="ORF">L1I30_09870</name>
</gene>
<sequence length="127" mass="14830">MLQTAVHYCLHFLAIGLIAYFYDKQHWKKAWLILIATMAVDIDHIFATPLFDPTRCGIGYHPLHSEIAILGYIIGAIVIRNKLIKLIFIGLLFHMFTDLIDCLWTFSKCETCYIQSKIYEWMALFKN</sequence>
<dbReference type="InterPro" id="IPR046125">
    <property type="entry name" value="DUF6122"/>
</dbReference>
<evidence type="ECO:0000313" key="2">
    <source>
        <dbReference type="EMBL" id="MCF4101973.1"/>
    </source>
</evidence>
<feature type="transmembrane region" description="Helical" evidence="1">
    <location>
        <begin position="30"/>
        <end position="51"/>
    </location>
</feature>
<feature type="transmembrane region" description="Helical" evidence="1">
    <location>
        <begin position="63"/>
        <end position="79"/>
    </location>
</feature>
<keyword evidence="1" id="KW-0472">Membrane</keyword>
<dbReference type="RefSeq" id="WP_236134122.1">
    <property type="nucleotide sequence ID" value="NZ_JAKGTH010000009.1"/>
</dbReference>
<proteinExistence type="predicted"/>
<feature type="transmembrane region" description="Helical" evidence="1">
    <location>
        <begin position="6"/>
        <end position="23"/>
    </location>
</feature>
<evidence type="ECO:0000313" key="3">
    <source>
        <dbReference type="Proteomes" id="UP001179363"/>
    </source>
</evidence>
<keyword evidence="3" id="KW-1185">Reference proteome</keyword>
<dbReference type="EMBL" id="JAKGTH010000009">
    <property type="protein sequence ID" value="MCF4101973.1"/>
    <property type="molecule type" value="Genomic_DNA"/>
</dbReference>
<keyword evidence="1" id="KW-0812">Transmembrane</keyword>
<name>A0ABS9EKF0_9FLAO</name>
<keyword evidence="1" id="KW-1133">Transmembrane helix</keyword>
<dbReference type="Proteomes" id="UP001179363">
    <property type="component" value="Unassembled WGS sequence"/>
</dbReference>
<evidence type="ECO:0000256" key="1">
    <source>
        <dbReference type="SAM" id="Phobius"/>
    </source>
</evidence>
<reference evidence="2" key="1">
    <citation type="submission" date="2022-01" db="EMBL/GenBank/DDBJ databases">
        <title>Gillisia lutea sp. nov., isolated from marine plastic residues from the Malvarosa beach (Valencia, Spain).</title>
        <authorList>
            <person name="Vidal-Verdu A."/>
            <person name="Molina-Menor E."/>
            <person name="Satari L."/>
            <person name="Pascual J."/>
            <person name="Pereto J."/>
            <person name="Porcar M."/>
        </authorList>
    </citation>
    <scope>NUCLEOTIDE SEQUENCE</scope>
    <source>
        <strain evidence="2">M10.2A</strain>
    </source>
</reference>
<protein>
    <submittedName>
        <fullName evidence="2">DUF6122 family protein</fullName>
    </submittedName>
</protein>
<organism evidence="2 3">
    <name type="scientific">Gillisia lutea</name>
    <dbReference type="NCBI Taxonomy" id="2909668"/>
    <lineage>
        <taxon>Bacteria</taxon>
        <taxon>Pseudomonadati</taxon>
        <taxon>Bacteroidota</taxon>
        <taxon>Flavobacteriia</taxon>
        <taxon>Flavobacteriales</taxon>
        <taxon>Flavobacteriaceae</taxon>
        <taxon>Gillisia</taxon>
    </lineage>
</organism>
<dbReference type="Pfam" id="PF19617">
    <property type="entry name" value="DUF6122"/>
    <property type="match status" value="1"/>
</dbReference>
<accession>A0ABS9EKF0</accession>
<comment type="caution">
    <text evidence="2">The sequence shown here is derived from an EMBL/GenBank/DDBJ whole genome shotgun (WGS) entry which is preliminary data.</text>
</comment>